<feature type="non-terminal residue" evidence="2">
    <location>
        <position position="71"/>
    </location>
</feature>
<dbReference type="AlphaFoldDB" id="A0A8S3G2G6"/>
<evidence type="ECO:0000256" key="1">
    <source>
        <dbReference type="SAM" id="Phobius"/>
    </source>
</evidence>
<keyword evidence="1" id="KW-1133">Transmembrane helix</keyword>
<protein>
    <submittedName>
        <fullName evidence="2">Uncharacterized protein</fullName>
    </submittedName>
</protein>
<dbReference type="EMBL" id="CAJOBH010255798">
    <property type="protein sequence ID" value="CAF5147744.1"/>
    <property type="molecule type" value="Genomic_DNA"/>
</dbReference>
<feature type="non-terminal residue" evidence="2">
    <location>
        <position position="1"/>
    </location>
</feature>
<keyword evidence="1" id="KW-0472">Membrane</keyword>
<proteinExistence type="predicted"/>
<organism evidence="2 3">
    <name type="scientific">Rotaria magnacalcarata</name>
    <dbReference type="NCBI Taxonomy" id="392030"/>
    <lineage>
        <taxon>Eukaryota</taxon>
        <taxon>Metazoa</taxon>
        <taxon>Spiralia</taxon>
        <taxon>Gnathifera</taxon>
        <taxon>Rotifera</taxon>
        <taxon>Eurotatoria</taxon>
        <taxon>Bdelloidea</taxon>
        <taxon>Philodinida</taxon>
        <taxon>Philodinidae</taxon>
        <taxon>Rotaria</taxon>
    </lineage>
</organism>
<feature type="transmembrane region" description="Helical" evidence="1">
    <location>
        <begin position="36"/>
        <end position="55"/>
    </location>
</feature>
<keyword evidence="1" id="KW-0812">Transmembrane</keyword>
<sequence length="71" mass="8199">MFISLDNISQHRQTTVTIKRKFSPIPRAVKDTSRRILSWIIAIATLLLAVSTLIVKWTIIKPIHEDIVDKF</sequence>
<gene>
    <name evidence="2" type="ORF">BYL167_LOCUS71586</name>
</gene>
<evidence type="ECO:0000313" key="3">
    <source>
        <dbReference type="Proteomes" id="UP000681967"/>
    </source>
</evidence>
<name>A0A8S3G2G6_9BILA</name>
<evidence type="ECO:0000313" key="2">
    <source>
        <dbReference type="EMBL" id="CAF5147744.1"/>
    </source>
</evidence>
<comment type="caution">
    <text evidence="2">The sequence shown here is derived from an EMBL/GenBank/DDBJ whole genome shotgun (WGS) entry which is preliminary data.</text>
</comment>
<reference evidence="2" key="1">
    <citation type="submission" date="2021-02" db="EMBL/GenBank/DDBJ databases">
        <authorList>
            <person name="Nowell W R."/>
        </authorList>
    </citation>
    <scope>NUCLEOTIDE SEQUENCE</scope>
</reference>
<accession>A0A8S3G2G6</accession>
<dbReference type="Proteomes" id="UP000681967">
    <property type="component" value="Unassembled WGS sequence"/>
</dbReference>